<comment type="caution">
    <text evidence="3">The sequence shown here is derived from an EMBL/GenBank/DDBJ whole genome shotgun (WGS) entry which is preliminary data.</text>
</comment>
<keyword evidence="2" id="KW-0472">Membrane</keyword>
<feature type="compositionally biased region" description="Low complexity" evidence="1">
    <location>
        <begin position="440"/>
        <end position="454"/>
    </location>
</feature>
<keyword evidence="2" id="KW-1133">Transmembrane helix</keyword>
<feature type="transmembrane region" description="Helical" evidence="2">
    <location>
        <begin position="277"/>
        <end position="296"/>
    </location>
</feature>
<dbReference type="RefSeq" id="WP_154326928.1">
    <property type="nucleotide sequence ID" value="NZ_CP045696.1"/>
</dbReference>
<reference evidence="3 4" key="1">
    <citation type="submission" date="2019-08" db="EMBL/GenBank/DDBJ databases">
        <title>In-depth cultivation of the pig gut microbiome towards novel bacterial diversity and tailored functional studies.</title>
        <authorList>
            <person name="Wylensek D."/>
            <person name="Hitch T.C.A."/>
            <person name="Clavel T."/>
        </authorList>
    </citation>
    <scope>NUCLEOTIDE SEQUENCE [LARGE SCALE GENOMIC DNA]</scope>
    <source>
        <strain evidence="3 4">Oil-RF-744-WCA-WT-10</strain>
    </source>
</reference>
<feature type="region of interest" description="Disordered" evidence="1">
    <location>
        <begin position="425"/>
        <end position="473"/>
    </location>
</feature>
<feature type="compositionally biased region" description="Acidic residues" evidence="1">
    <location>
        <begin position="425"/>
        <end position="439"/>
    </location>
</feature>
<protein>
    <submittedName>
        <fullName evidence="3">Uncharacterized protein</fullName>
    </submittedName>
</protein>
<proteinExistence type="predicted"/>
<keyword evidence="2" id="KW-0812">Transmembrane</keyword>
<feature type="compositionally biased region" description="Low complexity" evidence="1">
    <location>
        <begin position="209"/>
        <end position="232"/>
    </location>
</feature>
<name>A0A6L5XB82_9BACT</name>
<keyword evidence="4" id="KW-1185">Reference proteome</keyword>
<dbReference type="EMBL" id="VULT01000002">
    <property type="protein sequence ID" value="MSS16503.1"/>
    <property type="molecule type" value="Genomic_DNA"/>
</dbReference>
<gene>
    <name evidence="3" type="ORF">FYJ29_01760</name>
</gene>
<evidence type="ECO:0000313" key="3">
    <source>
        <dbReference type="EMBL" id="MSS16503.1"/>
    </source>
</evidence>
<evidence type="ECO:0000313" key="4">
    <source>
        <dbReference type="Proteomes" id="UP000483362"/>
    </source>
</evidence>
<evidence type="ECO:0000256" key="1">
    <source>
        <dbReference type="SAM" id="MobiDB-lite"/>
    </source>
</evidence>
<organism evidence="3 4">
    <name type="scientific">Sodaliphilus pleomorphus</name>
    <dbReference type="NCBI Taxonomy" id="2606626"/>
    <lineage>
        <taxon>Bacteria</taxon>
        <taxon>Pseudomonadati</taxon>
        <taxon>Bacteroidota</taxon>
        <taxon>Bacteroidia</taxon>
        <taxon>Bacteroidales</taxon>
        <taxon>Muribaculaceae</taxon>
        <taxon>Sodaliphilus</taxon>
    </lineage>
</organism>
<evidence type="ECO:0000256" key="2">
    <source>
        <dbReference type="SAM" id="Phobius"/>
    </source>
</evidence>
<dbReference type="Proteomes" id="UP000483362">
    <property type="component" value="Unassembled WGS sequence"/>
</dbReference>
<sequence length="473" mass="50768">MQKIGLKITRNGSVVYVDNADGVWNAPAIDYERALHVLGNVGNGDGIYMLSYGRHGTYVGLVMIIDANVTEVCLYIPATVDVAWPQLAQLMGTLKQAVNSGAIHGSRLGQLLAPEYPVREPAQSFDSSQGDRYACHYFGQADGDTLGDLLTGRVYEPYFSKYKLVLLIDNSLPVTVPDDCVDLSTVVPAAPASTASLDDDEPLPPPFDPNYDYYGDEPAPAAGAVEPATPAEEPAESEPRSWQQPPCEPEQPSAPQYRPYEPEAPDQAGKRGKLTKAVVLGVLGVAVLGGGLYAVGHHFGWFGGHEPAAMVEEQSIAPENSVVQPSADELLANALNAGTWSRDDFEAAGYGYLWDEINQFKFSTLLSENLPEQAASSRGWQRLVAAIGERAASDLQDFTPGQAFTRGMSIDVRAYLKYITTQPEVVEEEPEVEIPEQEEVSAAPAEPQSQPEPSHAAPASDNPANGAIEPGAE</sequence>
<accession>A0A6L5XB82</accession>
<dbReference type="AlphaFoldDB" id="A0A6L5XB82"/>
<feature type="region of interest" description="Disordered" evidence="1">
    <location>
        <begin position="192"/>
        <end position="270"/>
    </location>
</feature>